<dbReference type="RefSeq" id="WP_023893340.1">
    <property type="nucleotide sequence ID" value="NZ_CP008925.1"/>
</dbReference>
<dbReference type="Pfam" id="PF13692">
    <property type="entry name" value="Glyco_trans_1_4"/>
    <property type="match status" value="1"/>
</dbReference>
<reference evidence="2" key="2">
    <citation type="submission" date="2018-07" db="EMBL/GenBank/DDBJ databases">
        <authorList>
            <person name="Ashton P.M."/>
            <person name="Dallman T."/>
            <person name="Nair S."/>
            <person name="De Pinna E."/>
            <person name="Peters T."/>
            <person name="Grant K."/>
        </authorList>
    </citation>
    <scope>NUCLEOTIDE SEQUENCE</scope>
    <source>
        <strain evidence="2">449466</strain>
        <strain evidence="3">579255</strain>
    </source>
</reference>
<dbReference type="GO" id="GO:0009103">
    <property type="term" value="P:lipopolysaccharide biosynthetic process"/>
    <property type="evidence" value="ECO:0007669"/>
    <property type="project" value="TreeGrafter"/>
</dbReference>
<reference evidence="7" key="5">
    <citation type="submission" date="2019-03" db="EMBL/GenBank/DDBJ databases">
        <authorList>
            <person name="Levent G."/>
            <person name="Schlochtermeier A."/>
            <person name="Ives S.E."/>
            <person name="Norman K.N."/>
            <person name="Lawhon S.D."/>
            <person name="Loneragan G.H."/>
            <person name="Anderson R.C."/>
            <person name="Scott H.M."/>
        </authorList>
    </citation>
    <scope>NUCLEOTIDE SEQUENCE</scope>
    <source>
        <strain evidence="7">ME2L-19-234</strain>
    </source>
</reference>
<dbReference type="Gene3D" id="3.40.50.2000">
    <property type="entry name" value="Glycogen Phosphorylase B"/>
    <property type="match status" value="1"/>
</dbReference>
<accession>A0A2T9Q391</accession>
<evidence type="ECO:0000256" key="1">
    <source>
        <dbReference type="ARBA" id="ARBA00022679"/>
    </source>
</evidence>
<dbReference type="SUPFAM" id="SSF53756">
    <property type="entry name" value="UDP-Glycosyltransferase/glycogen phosphorylase"/>
    <property type="match status" value="1"/>
</dbReference>
<reference evidence="6" key="3">
    <citation type="submission" date="2018-07" db="EMBL/GenBank/DDBJ databases">
        <authorList>
            <consortium name="PulseNet: The National Subtyping Network for Foodborne Disease Surveillance"/>
            <person name="Tarr C.L."/>
            <person name="Trees E."/>
            <person name="Katz L.S."/>
            <person name="Carleton-Romer H.A."/>
            <person name="Stroika S."/>
            <person name="Kucerova Z."/>
            <person name="Roache K.F."/>
            <person name="Sabol A.L."/>
            <person name="Besser J."/>
            <person name="Gerner-Smidt P."/>
        </authorList>
    </citation>
    <scope>NUCLEOTIDE SEQUENCE</scope>
    <source>
        <strain evidence="6">PNUSAS002073</strain>
    </source>
</reference>
<evidence type="ECO:0000313" key="8">
    <source>
        <dbReference type="Proteomes" id="UP000323452"/>
    </source>
</evidence>
<organism evidence="2">
    <name type="scientific">Salmonella enterica subsp. enterica serovar Cerro</name>
    <dbReference type="NCBI Taxonomy" id="340188"/>
    <lineage>
        <taxon>Bacteria</taxon>
        <taxon>Pseudomonadati</taxon>
        <taxon>Pseudomonadota</taxon>
        <taxon>Gammaproteobacteria</taxon>
        <taxon>Enterobacterales</taxon>
        <taxon>Enterobacteriaceae</taxon>
        <taxon>Salmonella</taxon>
    </lineage>
</organism>
<gene>
    <name evidence="5" type="ORF">A6E75_09020</name>
    <name evidence="6" type="ORF">A8D33_23670</name>
    <name evidence="4" type="ORF">BGP46_23165</name>
    <name evidence="2" type="ORF">C3N96_21825</name>
    <name evidence="3" type="ORF">D4F32_23340</name>
    <name evidence="7" type="ORF">E4904_15955</name>
</gene>
<reference evidence="7 8" key="4">
    <citation type="journal article" date="2019" name="Proc. Natl. Acad. Sci. U.S.A.">
        <title>Microbiome composition shapes rapid genomic adaptation of Drosophila melanogaster.</title>
        <authorList>
            <person name="Rudman S.M."/>
            <person name="Greenblum S."/>
            <person name="Hughes R.C."/>
            <person name="Rajpurohit S."/>
            <person name="Kiratli O."/>
            <person name="Lowder D.B."/>
            <person name="Lemmon S.G."/>
            <person name="Petrov D.A."/>
            <person name="Chaston J.M."/>
            <person name="Schmidt P."/>
        </authorList>
    </citation>
    <scope>NUCLEOTIDE SEQUENCE [LARGE SCALE GENOMIC DNA]</scope>
    <source>
        <strain evidence="7 8">ME2L-19-234</strain>
    </source>
</reference>
<dbReference type="EMBL" id="AAHNXN010000045">
    <property type="protein sequence ID" value="EBY3767483.1"/>
    <property type="molecule type" value="Genomic_DNA"/>
</dbReference>
<evidence type="ECO:0000313" key="7">
    <source>
        <dbReference type="EMBL" id="KAA7282240.1"/>
    </source>
</evidence>
<comment type="caution">
    <text evidence="2">The sequence shown here is derived from an EMBL/GenBank/DDBJ whole genome shotgun (WGS) entry which is preliminary data.</text>
</comment>
<dbReference type="EMBL" id="AAKJYZ010000037">
    <property type="protein sequence ID" value="ECS5572022.1"/>
    <property type="molecule type" value="Genomic_DNA"/>
</dbReference>
<evidence type="ECO:0000313" key="6">
    <source>
        <dbReference type="EMBL" id="ECU6931950.1"/>
    </source>
</evidence>
<proteinExistence type="predicted"/>
<dbReference type="Proteomes" id="UP000323452">
    <property type="component" value="Unassembled WGS sequence"/>
</dbReference>
<keyword evidence="1 2" id="KW-0808">Transferase</keyword>
<dbReference type="EMBL" id="AAKQSY010000035">
    <property type="protein sequence ID" value="ECU6931950.1"/>
    <property type="molecule type" value="Genomic_DNA"/>
</dbReference>
<dbReference type="EMBL" id="AAHHQO010000034">
    <property type="protein sequence ID" value="EBW1955454.1"/>
    <property type="molecule type" value="Genomic_DNA"/>
</dbReference>
<protein>
    <submittedName>
        <fullName evidence="2">Glycosyltransferase</fullName>
    </submittedName>
</protein>
<dbReference type="PANTHER" id="PTHR46401">
    <property type="entry name" value="GLYCOSYLTRANSFERASE WBBK-RELATED"/>
    <property type="match status" value="1"/>
</dbReference>
<evidence type="ECO:0000313" key="5">
    <source>
        <dbReference type="EMBL" id="ECT6424638.1"/>
    </source>
</evidence>
<sequence length="387" mass="44437">MNKILFVCARFPWPLLTGDALRAYNQIKVLSEKNVVDVFSVEKPFASQCDINKYLNVSSSGKITKLRKIYNILSHSKDTALQCAMYYDQQSWQELRKLIITNKYNIVIFQLVRLEYLIQKMVNLRNELNLDIKIYCDFVDALSLNMRNRATTESFFMKKLCQSESQKLTLIENKIYETIDGSMIISERDANYIGKDSFDIVPNGVAIPERSANLIRNSDKKIINLAFWGNMSYYPNVKAALYLADLYSDLEKGKYKLHIIGAQPNKKIQALNSRDGIIIHGYVENLNSLLFNMDLAVFPIFDGSGLQNKVLEAFALNIPVITTNIVLDSMPRLKQYAMAANNKEGFRYYIESFDACKDFTEHENGSAVQVLREHYNWDLINTIIGSK</sequence>
<dbReference type="AlphaFoldDB" id="A0A2T9Q391"/>
<dbReference type="EMBL" id="AAKNKP010000007">
    <property type="protein sequence ID" value="ECT6424638.1"/>
    <property type="molecule type" value="Genomic_DNA"/>
</dbReference>
<reference evidence="4" key="1">
    <citation type="submission" date="2018-07" db="EMBL/GenBank/DDBJ databases">
        <authorList>
            <consortium name="NARMS: The National Antimicrobial Resistance Monitoring System"/>
        </authorList>
    </citation>
    <scope>NUCLEOTIDE SEQUENCE</scope>
    <source>
        <strain evidence="5">FSIS1606185</strain>
        <strain evidence="4">FSIS1607449</strain>
    </source>
</reference>
<evidence type="ECO:0000313" key="4">
    <source>
        <dbReference type="EMBL" id="ECS5572022.1"/>
    </source>
</evidence>
<dbReference type="EMBL" id="SRAQ01000010">
    <property type="protein sequence ID" value="KAA7282240.1"/>
    <property type="molecule type" value="Genomic_DNA"/>
</dbReference>
<evidence type="ECO:0000313" key="2">
    <source>
        <dbReference type="EMBL" id="EBW1955454.1"/>
    </source>
</evidence>
<evidence type="ECO:0000313" key="3">
    <source>
        <dbReference type="EMBL" id="EBY3767483.1"/>
    </source>
</evidence>
<dbReference type="PANTHER" id="PTHR46401:SF2">
    <property type="entry name" value="GLYCOSYLTRANSFERASE WBBK-RELATED"/>
    <property type="match status" value="1"/>
</dbReference>
<name>A0A2T9Q391_SALET</name>
<dbReference type="GO" id="GO:0016757">
    <property type="term" value="F:glycosyltransferase activity"/>
    <property type="evidence" value="ECO:0007669"/>
    <property type="project" value="TreeGrafter"/>
</dbReference>